<feature type="compositionally biased region" description="Acidic residues" evidence="7">
    <location>
        <begin position="275"/>
        <end position="288"/>
    </location>
</feature>
<dbReference type="GO" id="GO:0051315">
    <property type="term" value="P:attachment of mitotic spindle microtubules to kinetochore"/>
    <property type="evidence" value="ECO:0007669"/>
    <property type="project" value="TreeGrafter"/>
</dbReference>
<evidence type="ECO:0000256" key="4">
    <source>
        <dbReference type="ARBA" id="ARBA00023242"/>
    </source>
</evidence>
<feature type="region of interest" description="Disordered" evidence="7">
    <location>
        <begin position="53"/>
        <end position="78"/>
    </location>
</feature>
<evidence type="ECO:0000256" key="1">
    <source>
        <dbReference type="ARBA" id="ARBA00004123"/>
    </source>
</evidence>
<comment type="similarity">
    <text evidence="2">Belongs to the CENP-C/MIF2 family.</text>
</comment>
<dbReference type="FunFam" id="2.60.120.10:FF:000033">
    <property type="entry name" value="Centromere protein C 1"/>
    <property type="match status" value="1"/>
</dbReference>
<feature type="region of interest" description="Disordered" evidence="7">
    <location>
        <begin position="113"/>
        <end position="329"/>
    </location>
</feature>
<protein>
    <recommendedName>
        <fullName evidence="6">CENP-C homolog</fullName>
    </recommendedName>
</protein>
<feature type="region of interest" description="Disordered" evidence="7">
    <location>
        <begin position="368"/>
        <end position="389"/>
    </location>
</feature>
<dbReference type="InterPro" id="IPR011051">
    <property type="entry name" value="RmlC_Cupin_sf"/>
</dbReference>
<organism evidence="9 10">
    <name type="scientific">Postia placenta MAD-698-R-SB12</name>
    <dbReference type="NCBI Taxonomy" id="670580"/>
    <lineage>
        <taxon>Eukaryota</taxon>
        <taxon>Fungi</taxon>
        <taxon>Dikarya</taxon>
        <taxon>Basidiomycota</taxon>
        <taxon>Agaricomycotina</taxon>
        <taxon>Agaricomycetes</taxon>
        <taxon>Polyporales</taxon>
        <taxon>Adustoporiaceae</taxon>
        <taxon>Rhodonia</taxon>
    </lineage>
</organism>
<dbReference type="CDD" id="cd06993">
    <property type="entry name" value="cupin_CENP-C_C"/>
    <property type="match status" value="1"/>
</dbReference>
<dbReference type="GO" id="GO:0051455">
    <property type="term" value="P:spindle attachment to meiosis I kinetochore"/>
    <property type="evidence" value="ECO:0007669"/>
    <property type="project" value="TreeGrafter"/>
</dbReference>
<feature type="compositionally biased region" description="Acidic residues" evidence="7">
    <location>
        <begin position="238"/>
        <end position="248"/>
    </location>
</feature>
<evidence type="ECO:0000256" key="2">
    <source>
        <dbReference type="ARBA" id="ARBA00010291"/>
    </source>
</evidence>
<dbReference type="Gene3D" id="2.60.120.10">
    <property type="entry name" value="Jelly Rolls"/>
    <property type="match status" value="1"/>
</dbReference>
<evidence type="ECO:0000256" key="3">
    <source>
        <dbReference type="ARBA" id="ARBA00023125"/>
    </source>
</evidence>
<comment type="function">
    <text evidence="5">Component of the kinetochore, a multiprotein complex that assembles on centromeric DNA and attaches chromosomes to spindle microtubules, mediating chromosome segregation and sister chromatid segregation during meiosis and mitosis. Component of the inner kinetochore constitutive centromere-associated network (CCAN), which serves as a structural platform for outer kinetochore assembly.</text>
</comment>
<feature type="domain" description="Mif2/CENP-C cupin" evidence="8">
    <location>
        <begin position="445"/>
        <end position="530"/>
    </location>
</feature>
<dbReference type="SUPFAM" id="SSF51182">
    <property type="entry name" value="RmlC-like cupins"/>
    <property type="match status" value="1"/>
</dbReference>
<dbReference type="GO" id="GO:0005634">
    <property type="term" value="C:nucleus"/>
    <property type="evidence" value="ECO:0007669"/>
    <property type="project" value="UniProtKB-SubCell"/>
</dbReference>
<evidence type="ECO:0000256" key="5">
    <source>
        <dbReference type="ARBA" id="ARBA00057947"/>
    </source>
</evidence>
<keyword evidence="3" id="KW-0238">DNA-binding</keyword>
<dbReference type="EMBL" id="KZ110593">
    <property type="protein sequence ID" value="OSX65511.1"/>
    <property type="molecule type" value="Genomic_DNA"/>
</dbReference>
<comment type="subcellular location">
    <subcellularLocation>
        <location evidence="1">Nucleus</location>
    </subcellularLocation>
</comment>
<keyword evidence="10" id="KW-1185">Reference proteome</keyword>
<dbReference type="STRING" id="670580.A0A1X6NA75"/>
<keyword evidence="4" id="KW-0539">Nucleus</keyword>
<proteinExistence type="inferred from homology"/>
<feature type="compositionally biased region" description="Low complexity" evidence="7">
    <location>
        <begin position="551"/>
        <end position="566"/>
    </location>
</feature>
<dbReference type="RefSeq" id="XP_024342305.1">
    <property type="nucleotide sequence ID" value="XM_024487983.1"/>
</dbReference>
<dbReference type="OrthoDB" id="1939643at2759"/>
<evidence type="ECO:0000313" key="9">
    <source>
        <dbReference type="EMBL" id="OSX65511.1"/>
    </source>
</evidence>
<name>A0A1X6NA75_9APHY</name>
<feature type="compositionally biased region" description="Basic residues" evidence="7">
    <location>
        <begin position="376"/>
        <end position="388"/>
    </location>
</feature>
<evidence type="ECO:0000259" key="8">
    <source>
        <dbReference type="Pfam" id="PF11699"/>
    </source>
</evidence>
<dbReference type="Proteomes" id="UP000194127">
    <property type="component" value="Unassembled WGS sequence"/>
</dbReference>
<dbReference type="PANTHER" id="PTHR16684:SF11">
    <property type="entry name" value="CENTROMERE PROTEIN C"/>
    <property type="match status" value="1"/>
</dbReference>
<dbReference type="PANTHER" id="PTHR16684">
    <property type="entry name" value="CENTROMERE PROTEIN C"/>
    <property type="match status" value="1"/>
</dbReference>
<gene>
    <name evidence="9" type="ORF">POSPLADRAFT_1167758</name>
</gene>
<dbReference type="Pfam" id="PF11699">
    <property type="entry name" value="CENP-C_C"/>
    <property type="match status" value="1"/>
</dbReference>
<feature type="compositionally biased region" description="Polar residues" evidence="7">
    <location>
        <begin position="113"/>
        <end position="132"/>
    </location>
</feature>
<accession>A0A1X6NA75</accession>
<evidence type="ECO:0000256" key="6">
    <source>
        <dbReference type="ARBA" id="ARBA00075033"/>
    </source>
</evidence>
<dbReference type="InterPro" id="IPR028386">
    <property type="entry name" value="CENP-C/Mif2/cnp3"/>
</dbReference>
<sequence>MPAPARKSSVGSRRPPQRYIPYRADDFQHGKKTGIAVAYVDHKSDEFEPFDKVMSQADARTPPRVQNARKKRTPKPKTPIIEQYEDDENGEMSMELEDSDPSAYFAHTRVNTITSSARRVGSSSRPVAQSSDVDFDKVPSPRDSSPIITGRRSIGLPRSPGPSRLSQSFAARDDHDNGPEDDGGMDYDGGGLDFEAGGFDSDDDDDVAPAHSSRQEQQHSKRLHGQPVRRTSFTQMDREDEEEEEQVEELAAGPPSDKSRGKQRANGFVPYRDPELEDEIAQGFEEVDQGPVDEHMDDGKEQDEEQRPRKRGAKERGDDDSNTDGLRRGKRTRYKPLEWWRCEKVVYGRREGGISLVPTIKEIVRLPKEEPQPLGAKHRRKRPPRSKSKTLEVEAELVLNPEEGWDDETEIEGTVINIDSGEELRKRIAFTAKMVSPRAAANNDFFFQKIFGEGDFIAAGQLMIPPGGQKPTKSSKDNTYVFYVIEGAVNFKLHRNNYVIATGGMFLVPRGNFYFIQNICEREARLFFAQAREMREGEDDDEEEGRRSSSRRLSAGLLGHSSRSKS</sequence>
<feature type="region of interest" description="Disordered" evidence="7">
    <location>
        <begin position="1"/>
        <end position="26"/>
    </location>
</feature>
<dbReference type="InterPro" id="IPR025974">
    <property type="entry name" value="Mif2/CENP-C_cupin"/>
</dbReference>
<dbReference type="GO" id="GO:0019237">
    <property type="term" value="F:centromeric DNA binding"/>
    <property type="evidence" value="ECO:0007669"/>
    <property type="project" value="InterPro"/>
</dbReference>
<dbReference type="GO" id="GO:0051382">
    <property type="term" value="P:kinetochore assembly"/>
    <property type="evidence" value="ECO:0007669"/>
    <property type="project" value="InterPro"/>
</dbReference>
<evidence type="ECO:0000256" key="7">
    <source>
        <dbReference type="SAM" id="MobiDB-lite"/>
    </source>
</evidence>
<evidence type="ECO:0000313" key="10">
    <source>
        <dbReference type="Proteomes" id="UP000194127"/>
    </source>
</evidence>
<reference evidence="9 10" key="1">
    <citation type="submission" date="2017-04" db="EMBL/GenBank/DDBJ databases">
        <title>Genome Sequence of the Model Brown-Rot Fungus Postia placenta SB12.</title>
        <authorList>
            <consortium name="DOE Joint Genome Institute"/>
            <person name="Gaskell J."/>
            <person name="Kersten P."/>
            <person name="Larrondo L.F."/>
            <person name="Canessa P."/>
            <person name="Martinez D."/>
            <person name="Hibbett D."/>
            <person name="Schmoll M."/>
            <person name="Kubicek C.P."/>
            <person name="Martinez A.T."/>
            <person name="Yadav J."/>
            <person name="Master E."/>
            <person name="Magnuson J.K."/>
            <person name="James T."/>
            <person name="Yaver D."/>
            <person name="Berka R."/>
            <person name="Labutti K."/>
            <person name="Lipzen A."/>
            <person name="Aerts A."/>
            <person name="Barry K."/>
            <person name="Henrissat B."/>
            <person name="Blanchette R."/>
            <person name="Grigoriev I."/>
            <person name="Cullen D."/>
        </authorList>
    </citation>
    <scope>NUCLEOTIDE SEQUENCE [LARGE SCALE GENOMIC DNA]</scope>
    <source>
        <strain evidence="9 10">MAD-698-R-SB12</strain>
    </source>
</reference>
<dbReference type="GO" id="GO:0000776">
    <property type="term" value="C:kinetochore"/>
    <property type="evidence" value="ECO:0007669"/>
    <property type="project" value="InterPro"/>
</dbReference>
<dbReference type="AlphaFoldDB" id="A0A1X6NA75"/>
<dbReference type="InterPro" id="IPR014710">
    <property type="entry name" value="RmlC-like_jellyroll"/>
</dbReference>
<feature type="region of interest" description="Disordered" evidence="7">
    <location>
        <begin position="535"/>
        <end position="566"/>
    </location>
</feature>
<dbReference type="GeneID" id="36332932"/>